<evidence type="ECO:0000313" key="4">
    <source>
        <dbReference type="Proteomes" id="UP001596957"/>
    </source>
</evidence>
<sequence>MRAISARAGLRPEQVLTQLAAHVRERRRHHGDHAVRPALTTVKVAATVPRSTSGFDPGKKIPGRKRHIVVDLKGLLLFVMVTPADTHEAVAAKEVLLRLRLMHPQIAVVWADSIYGGTLVDWAKSFLNLTVKTVTRSEGLRSPPQHPDRSPPFNPRDPQWSLRRPPIRHRTGCYCPVQDRSRSWTASRFAPLTRAVSMSSGSPDSIAASASARILRASPAFGTSGAASISEIDLGLGSWRGPGTVASVPRSYGRTFSAGARSTLRR</sequence>
<feature type="region of interest" description="Disordered" evidence="1">
    <location>
        <begin position="136"/>
        <end position="165"/>
    </location>
</feature>
<keyword evidence="4" id="KW-1185">Reference proteome</keyword>
<dbReference type="EMBL" id="JBHTEC010000011">
    <property type="protein sequence ID" value="MFD0289710.1"/>
    <property type="molecule type" value="Genomic_DNA"/>
</dbReference>
<gene>
    <name evidence="3" type="ORF">ACFQZP_50655</name>
</gene>
<protein>
    <submittedName>
        <fullName evidence="3">Transposase</fullName>
    </submittedName>
</protein>
<organism evidence="3 4">
    <name type="scientific">Streptomyces lutosisoli</name>
    <dbReference type="NCBI Taxonomy" id="2665721"/>
    <lineage>
        <taxon>Bacteria</taxon>
        <taxon>Bacillati</taxon>
        <taxon>Actinomycetota</taxon>
        <taxon>Actinomycetes</taxon>
        <taxon>Kitasatosporales</taxon>
        <taxon>Streptomycetaceae</taxon>
        <taxon>Streptomyces</taxon>
    </lineage>
</organism>
<comment type="caution">
    <text evidence="3">The sequence shown here is derived from an EMBL/GenBank/DDBJ whole genome shotgun (WGS) entry which is preliminary data.</text>
</comment>
<proteinExistence type="predicted"/>
<evidence type="ECO:0000259" key="2">
    <source>
        <dbReference type="Pfam" id="PF01609"/>
    </source>
</evidence>
<dbReference type="Pfam" id="PF01609">
    <property type="entry name" value="DDE_Tnp_1"/>
    <property type="match status" value="1"/>
</dbReference>
<evidence type="ECO:0000256" key="1">
    <source>
        <dbReference type="SAM" id="MobiDB-lite"/>
    </source>
</evidence>
<dbReference type="RefSeq" id="WP_381302055.1">
    <property type="nucleotide sequence ID" value="NZ_JBHTEC010000011.1"/>
</dbReference>
<dbReference type="Proteomes" id="UP001596957">
    <property type="component" value="Unassembled WGS sequence"/>
</dbReference>
<evidence type="ECO:0000313" key="3">
    <source>
        <dbReference type="EMBL" id="MFD0289710.1"/>
    </source>
</evidence>
<name>A0ABW2W237_9ACTN</name>
<reference evidence="4" key="1">
    <citation type="journal article" date="2019" name="Int. J. Syst. Evol. Microbiol.">
        <title>The Global Catalogue of Microorganisms (GCM) 10K type strain sequencing project: providing services to taxonomists for standard genome sequencing and annotation.</title>
        <authorList>
            <consortium name="The Broad Institute Genomics Platform"/>
            <consortium name="The Broad Institute Genome Sequencing Center for Infectious Disease"/>
            <person name="Wu L."/>
            <person name="Ma J."/>
        </authorList>
    </citation>
    <scope>NUCLEOTIDE SEQUENCE [LARGE SCALE GENOMIC DNA]</scope>
    <source>
        <strain evidence="4">CGMCC 4.7198</strain>
    </source>
</reference>
<dbReference type="PANTHER" id="PTHR30007">
    <property type="entry name" value="PHP DOMAIN PROTEIN"/>
    <property type="match status" value="1"/>
</dbReference>
<accession>A0ABW2W237</accession>
<feature type="domain" description="Transposase IS4-like" evidence="2">
    <location>
        <begin position="42"/>
        <end position="125"/>
    </location>
</feature>
<dbReference type="PANTHER" id="PTHR30007:SF0">
    <property type="entry name" value="TRANSPOSASE"/>
    <property type="match status" value="1"/>
</dbReference>
<dbReference type="InterPro" id="IPR002559">
    <property type="entry name" value="Transposase_11"/>
</dbReference>